<dbReference type="PhylomeDB" id="D7EIS1"/>
<keyword evidence="2" id="KW-1185">Reference proteome</keyword>
<sequence length="138" mass="15896">MAFLPTLDKILRVGENLVSDDDDHQVTILQLDNKSNSDIMDATMSSMDEFDWVRAGPLFDRAYIPSKTSQERIAKLNKNALHCPFEMTLMFSDGTIDKFRMHQKYPIDRCAGFQHFNGPHDISYARNKNKVIITIKDK</sequence>
<name>D7EIS1_TRICA</name>
<dbReference type="Proteomes" id="UP000007266">
    <property type="component" value="Unassembled WGS sequence"/>
</dbReference>
<dbReference type="EMBL" id="KQ972823">
    <property type="protein sequence ID" value="EFA12260.1"/>
    <property type="molecule type" value="Genomic_DNA"/>
</dbReference>
<reference evidence="1 2" key="2">
    <citation type="journal article" date="2010" name="Nucleic Acids Res.">
        <title>BeetleBase in 2010: revisions to provide comprehensive genomic information for Tribolium castaneum.</title>
        <authorList>
            <person name="Kim H.S."/>
            <person name="Murphy T."/>
            <person name="Xia J."/>
            <person name="Caragea D."/>
            <person name="Park Y."/>
            <person name="Beeman R.W."/>
            <person name="Lorenzen M.D."/>
            <person name="Butcher S."/>
            <person name="Manak J.R."/>
            <person name="Brown S.J."/>
        </authorList>
    </citation>
    <scope>NUCLEOTIDE SEQUENCE [LARGE SCALE GENOMIC DNA]</scope>
    <source>
        <strain evidence="1 2">Georgia GA2</strain>
    </source>
</reference>
<proteinExistence type="predicted"/>
<evidence type="ECO:0000313" key="1">
    <source>
        <dbReference type="EMBL" id="EFA12260.1"/>
    </source>
</evidence>
<reference evidence="1 2" key="1">
    <citation type="journal article" date="2008" name="Nature">
        <title>The genome of the model beetle and pest Tribolium castaneum.</title>
        <authorList>
            <consortium name="Tribolium Genome Sequencing Consortium"/>
            <person name="Richards S."/>
            <person name="Gibbs R.A."/>
            <person name="Weinstock G.M."/>
            <person name="Brown S.J."/>
            <person name="Denell R."/>
            <person name="Beeman R.W."/>
            <person name="Gibbs R."/>
            <person name="Beeman R.W."/>
            <person name="Brown S.J."/>
            <person name="Bucher G."/>
            <person name="Friedrich M."/>
            <person name="Grimmelikhuijzen C.J."/>
            <person name="Klingler M."/>
            <person name="Lorenzen M."/>
            <person name="Richards S."/>
            <person name="Roth S."/>
            <person name="Schroder R."/>
            <person name="Tautz D."/>
            <person name="Zdobnov E.M."/>
            <person name="Muzny D."/>
            <person name="Gibbs R.A."/>
            <person name="Weinstock G.M."/>
            <person name="Attaway T."/>
            <person name="Bell S."/>
            <person name="Buhay C.J."/>
            <person name="Chandrabose M.N."/>
            <person name="Chavez D."/>
            <person name="Clerk-Blankenburg K.P."/>
            <person name="Cree A."/>
            <person name="Dao M."/>
            <person name="Davis C."/>
            <person name="Chacko J."/>
            <person name="Dinh H."/>
            <person name="Dugan-Rocha S."/>
            <person name="Fowler G."/>
            <person name="Garner T.T."/>
            <person name="Garnes J."/>
            <person name="Gnirke A."/>
            <person name="Hawes A."/>
            <person name="Hernandez J."/>
            <person name="Hines S."/>
            <person name="Holder M."/>
            <person name="Hume J."/>
            <person name="Jhangiani S.N."/>
            <person name="Joshi V."/>
            <person name="Khan Z.M."/>
            <person name="Jackson L."/>
            <person name="Kovar C."/>
            <person name="Kowis A."/>
            <person name="Lee S."/>
            <person name="Lewis L.R."/>
            <person name="Margolis J."/>
            <person name="Morgan M."/>
            <person name="Nazareth L.V."/>
            <person name="Nguyen N."/>
            <person name="Okwuonu G."/>
            <person name="Parker D."/>
            <person name="Richards S."/>
            <person name="Ruiz S.J."/>
            <person name="Santibanez J."/>
            <person name="Savard J."/>
            <person name="Scherer S.E."/>
            <person name="Schneider B."/>
            <person name="Sodergren E."/>
            <person name="Tautz D."/>
            <person name="Vattahil S."/>
            <person name="Villasana D."/>
            <person name="White C.S."/>
            <person name="Wright R."/>
            <person name="Park Y."/>
            <person name="Beeman R.W."/>
            <person name="Lord J."/>
            <person name="Oppert B."/>
            <person name="Lorenzen M."/>
            <person name="Brown S."/>
            <person name="Wang L."/>
            <person name="Savard J."/>
            <person name="Tautz D."/>
            <person name="Richards S."/>
            <person name="Weinstock G."/>
            <person name="Gibbs R.A."/>
            <person name="Liu Y."/>
            <person name="Worley K."/>
            <person name="Weinstock G."/>
            <person name="Elsik C.G."/>
            <person name="Reese J.T."/>
            <person name="Elhaik E."/>
            <person name="Landan G."/>
            <person name="Graur D."/>
            <person name="Arensburger P."/>
            <person name="Atkinson P."/>
            <person name="Beeman R.W."/>
            <person name="Beidler J."/>
            <person name="Brown S.J."/>
            <person name="Demuth J.P."/>
            <person name="Drury D.W."/>
            <person name="Du Y.Z."/>
            <person name="Fujiwara H."/>
            <person name="Lorenzen M."/>
            <person name="Maselli V."/>
            <person name="Osanai M."/>
            <person name="Park Y."/>
            <person name="Robertson H.M."/>
            <person name="Tu Z."/>
            <person name="Wang J.J."/>
            <person name="Wang S."/>
            <person name="Richards S."/>
            <person name="Song H."/>
            <person name="Zhang L."/>
            <person name="Sodergren E."/>
            <person name="Werner D."/>
            <person name="Stanke M."/>
            <person name="Morgenstern B."/>
            <person name="Solovyev V."/>
            <person name="Kosarev P."/>
            <person name="Brown G."/>
            <person name="Chen H.C."/>
            <person name="Ermolaeva O."/>
            <person name="Hlavina W."/>
            <person name="Kapustin Y."/>
            <person name="Kiryutin B."/>
            <person name="Kitts P."/>
            <person name="Maglott D."/>
            <person name="Pruitt K."/>
            <person name="Sapojnikov V."/>
            <person name="Souvorov A."/>
            <person name="Mackey A.J."/>
            <person name="Waterhouse R.M."/>
            <person name="Wyder S."/>
            <person name="Zdobnov E.M."/>
            <person name="Zdobnov E.M."/>
            <person name="Wyder S."/>
            <person name="Kriventseva E.V."/>
            <person name="Kadowaki T."/>
            <person name="Bork P."/>
            <person name="Aranda M."/>
            <person name="Bao R."/>
            <person name="Beermann A."/>
            <person name="Berns N."/>
            <person name="Bolognesi R."/>
            <person name="Bonneton F."/>
            <person name="Bopp D."/>
            <person name="Brown S.J."/>
            <person name="Bucher G."/>
            <person name="Butts T."/>
            <person name="Chaumot A."/>
            <person name="Denell R.E."/>
            <person name="Ferrier D.E."/>
            <person name="Friedrich M."/>
            <person name="Gordon C.M."/>
            <person name="Jindra M."/>
            <person name="Klingler M."/>
            <person name="Lan Q."/>
            <person name="Lattorff H.M."/>
            <person name="Laudet V."/>
            <person name="von Levetsow C."/>
            <person name="Liu Z."/>
            <person name="Lutz R."/>
            <person name="Lynch J.A."/>
            <person name="da Fonseca R.N."/>
            <person name="Posnien N."/>
            <person name="Reuter R."/>
            <person name="Roth S."/>
            <person name="Savard J."/>
            <person name="Schinko J.B."/>
            <person name="Schmitt C."/>
            <person name="Schoppmeier M."/>
            <person name="Schroder R."/>
            <person name="Shippy T.D."/>
            <person name="Simonnet F."/>
            <person name="Marques-Souza H."/>
            <person name="Tautz D."/>
            <person name="Tomoyasu Y."/>
            <person name="Trauner J."/>
            <person name="Van der Zee M."/>
            <person name="Vervoort M."/>
            <person name="Wittkopp N."/>
            <person name="Wimmer E.A."/>
            <person name="Yang X."/>
            <person name="Jones A.K."/>
            <person name="Sattelle D.B."/>
            <person name="Ebert P.R."/>
            <person name="Nelson D."/>
            <person name="Scott J.G."/>
            <person name="Beeman R.W."/>
            <person name="Muthukrishnan S."/>
            <person name="Kramer K.J."/>
            <person name="Arakane Y."/>
            <person name="Beeman R.W."/>
            <person name="Zhu Q."/>
            <person name="Hogenkamp D."/>
            <person name="Dixit R."/>
            <person name="Oppert B."/>
            <person name="Jiang H."/>
            <person name="Zou Z."/>
            <person name="Marshall J."/>
            <person name="Elpidina E."/>
            <person name="Vinokurov K."/>
            <person name="Oppert C."/>
            <person name="Zou Z."/>
            <person name="Evans J."/>
            <person name="Lu Z."/>
            <person name="Zhao P."/>
            <person name="Sumathipala N."/>
            <person name="Altincicek B."/>
            <person name="Vilcinskas A."/>
            <person name="Williams M."/>
            <person name="Hultmark D."/>
            <person name="Hetru C."/>
            <person name="Jiang H."/>
            <person name="Grimmelikhuijzen C.J."/>
            <person name="Hauser F."/>
            <person name="Cazzamali G."/>
            <person name="Williamson M."/>
            <person name="Park Y."/>
            <person name="Li B."/>
            <person name="Tanaka Y."/>
            <person name="Predel R."/>
            <person name="Neupert S."/>
            <person name="Schachtner J."/>
            <person name="Verleyen P."/>
            <person name="Raible F."/>
            <person name="Bork P."/>
            <person name="Friedrich M."/>
            <person name="Walden K.K."/>
            <person name="Robertson H.M."/>
            <person name="Angeli S."/>
            <person name="Foret S."/>
            <person name="Bucher G."/>
            <person name="Schuetz S."/>
            <person name="Maleszka R."/>
            <person name="Wimmer E.A."/>
            <person name="Beeman R.W."/>
            <person name="Lorenzen M."/>
            <person name="Tomoyasu Y."/>
            <person name="Miller S.C."/>
            <person name="Grossmann D."/>
            <person name="Bucher G."/>
        </authorList>
    </citation>
    <scope>NUCLEOTIDE SEQUENCE [LARGE SCALE GENOMIC DNA]</scope>
    <source>
        <strain evidence="1 2">Georgia GA2</strain>
    </source>
</reference>
<accession>D7EIS1</accession>
<evidence type="ECO:0000313" key="2">
    <source>
        <dbReference type="Proteomes" id="UP000007266"/>
    </source>
</evidence>
<organism evidence="1 2">
    <name type="scientific">Tribolium castaneum</name>
    <name type="common">Red flour beetle</name>
    <dbReference type="NCBI Taxonomy" id="7070"/>
    <lineage>
        <taxon>Eukaryota</taxon>
        <taxon>Metazoa</taxon>
        <taxon>Ecdysozoa</taxon>
        <taxon>Arthropoda</taxon>
        <taxon>Hexapoda</taxon>
        <taxon>Insecta</taxon>
        <taxon>Pterygota</taxon>
        <taxon>Neoptera</taxon>
        <taxon>Endopterygota</taxon>
        <taxon>Coleoptera</taxon>
        <taxon>Polyphaga</taxon>
        <taxon>Cucujiformia</taxon>
        <taxon>Tenebrionidae</taxon>
        <taxon>Tenebrionidae incertae sedis</taxon>
        <taxon>Tribolium</taxon>
    </lineage>
</organism>
<dbReference type="InParanoid" id="D7EIS1"/>
<gene>
    <name evidence="1" type="primary">AUGUSTUS-3.0.2_16124</name>
    <name evidence="1" type="ORF">TcasGA2_TC016124</name>
</gene>
<dbReference type="AlphaFoldDB" id="D7EIS1"/>
<dbReference type="HOGENOM" id="CLU_1898919_0_0_1"/>
<protein>
    <submittedName>
        <fullName evidence="1">Uncharacterized protein</fullName>
    </submittedName>
</protein>